<evidence type="ECO:0008006" key="3">
    <source>
        <dbReference type="Google" id="ProtNLM"/>
    </source>
</evidence>
<dbReference type="AlphaFoldDB" id="A0AAP0G9T4"/>
<dbReference type="EMBL" id="JBBWWQ010000005">
    <property type="protein sequence ID" value="KAK8946713.1"/>
    <property type="molecule type" value="Genomic_DNA"/>
</dbReference>
<accession>A0AAP0G9T4</accession>
<dbReference type="Proteomes" id="UP001418222">
    <property type="component" value="Unassembled WGS sequence"/>
</dbReference>
<keyword evidence="2" id="KW-1185">Reference proteome</keyword>
<reference evidence="1 2" key="1">
    <citation type="journal article" date="2022" name="Nat. Plants">
        <title>Genomes of leafy and leafless Platanthera orchids illuminate the evolution of mycoheterotrophy.</title>
        <authorList>
            <person name="Li M.H."/>
            <person name="Liu K.W."/>
            <person name="Li Z."/>
            <person name="Lu H.C."/>
            <person name="Ye Q.L."/>
            <person name="Zhang D."/>
            <person name="Wang J.Y."/>
            <person name="Li Y.F."/>
            <person name="Zhong Z.M."/>
            <person name="Liu X."/>
            <person name="Yu X."/>
            <person name="Liu D.K."/>
            <person name="Tu X.D."/>
            <person name="Liu B."/>
            <person name="Hao Y."/>
            <person name="Liao X.Y."/>
            <person name="Jiang Y.T."/>
            <person name="Sun W.H."/>
            <person name="Chen J."/>
            <person name="Chen Y.Q."/>
            <person name="Ai Y."/>
            <person name="Zhai J.W."/>
            <person name="Wu S.S."/>
            <person name="Zhou Z."/>
            <person name="Hsiao Y.Y."/>
            <person name="Wu W.L."/>
            <person name="Chen Y.Y."/>
            <person name="Lin Y.F."/>
            <person name="Hsu J.L."/>
            <person name="Li C.Y."/>
            <person name="Wang Z.W."/>
            <person name="Zhao X."/>
            <person name="Zhong W.Y."/>
            <person name="Ma X.K."/>
            <person name="Ma L."/>
            <person name="Huang J."/>
            <person name="Chen G.Z."/>
            <person name="Huang M.Z."/>
            <person name="Huang L."/>
            <person name="Peng D.H."/>
            <person name="Luo Y.B."/>
            <person name="Zou S.Q."/>
            <person name="Chen S.P."/>
            <person name="Lan S."/>
            <person name="Tsai W.C."/>
            <person name="Van de Peer Y."/>
            <person name="Liu Z.J."/>
        </authorList>
    </citation>
    <scope>NUCLEOTIDE SEQUENCE [LARGE SCALE GENOMIC DNA]</scope>
    <source>
        <strain evidence="1">Lor287</strain>
    </source>
</reference>
<evidence type="ECO:0000313" key="1">
    <source>
        <dbReference type="EMBL" id="KAK8946713.1"/>
    </source>
</evidence>
<name>A0AAP0G9T4_9ASPA</name>
<evidence type="ECO:0000313" key="2">
    <source>
        <dbReference type="Proteomes" id="UP001418222"/>
    </source>
</evidence>
<gene>
    <name evidence="1" type="ORF">KSP39_PZI007302</name>
</gene>
<sequence length="115" mass="12653">MCSDLLSRLLARAKWMGSLRGVAVCPRAPPIYNLLFAEYTLIFAQAEKEATLDISTILASFSWVFGLVINLQKSRVVFGRGTPKGVMTYITTILGVDGGERHELYLGVSASLRRS</sequence>
<protein>
    <recommendedName>
        <fullName evidence="3">Reverse transcriptase domain-containing protein</fullName>
    </recommendedName>
</protein>
<proteinExistence type="predicted"/>
<organism evidence="1 2">
    <name type="scientific">Platanthera zijinensis</name>
    <dbReference type="NCBI Taxonomy" id="2320716"/>
    <lineage>
        <taxon>Eukaryota</taxon>
        <taxon>Viridiplantae</taxon>
        <taxon>Streptophyta</taxon>
        <taxon>Embryophyta</taxon>
        <taxon>Tracheophyta</taxon>
        <taxon>Spermatophyta</taxon>
        <taxon>Magnoliopsida</taxon>
        <taxon>Liliopsida</taxon>
        <taxon>Asparagales</taxon>
        <taxon>Orchidaceae</taxon>
        <taxon>Orchidoideae</taxon>
        <taxon>Orchideae</taxon>
        <taxon>Orchidinae</taxon>
        <taxon>Platanthera</taxon>
    </lineage>
</organism>
<comment type="caution">
    <text evidence="1">The sequence shown here is derived from an EMBL/GenBank/DDBJ whole genome shotgun (WGS) entry which is preliminary data.</text>
</comment>